<dbReference type="SUPFAM" id="SSF51905">
    <property type="entry name" value="FAD/NAD(P)-binding domain"/>
    <property type="match status" value="2"/>
</dbReference>
<dbReference type="InterPro" id="IPR023753">
    <property type="entry name" value="FAD/NAD-binding_dom"/>
</dbReference>
<dbReference type="PANTHER" id="PTHR42913">
    <property type="entry name" value="APOPTOSIS-INDUCING FACTOR 1"/>
    <property type="match status" value="1"/>
</dbReference>
<proteinExistence type="inferred from homology"/>
<name>A0A927JC65_9ACTN</name>
<dbReference type="Gene3D" id="3.50.50.100">
    <property type="match status" value="1"/>
</dbReference>
<evidence type="ECO:0000256" key="1">
    <source>
        <dbReference type="ARBA" id="ARBA00001974"/>
    </source>
</evidence>
<evidence type="ECO:0000313" key="8">
    <source>
        <dbReference type="EMBL" id="MBD8506576.1"/>
    </source>
</evidence>
<sequence>MTTSPRTRILIIGAGYAGVMAAARLAAHPRADVTVVNPRAEFVERIRLHQLAAGNHSARFPLTDVLHPGATLEIATAERIDAANQRVLLGDGRALGYDYLVLATGSRAAAPLEAAPGHVHGVTTLEDAIQLAAVLRQRPREVTVIGGGLTGIETAAEIAEAGLAGTVTLITKGEIGPGLSPRGQRAARQQLERLGVAVQEGTTVEPPGHAVPVLATGLRASGLAAASGLATDELGRLRVDAALRSIDAGTIIGCGDSVALPGRAGDHLRMSCAAALPLGASAARTVIDLMEGRDPAPFSGGFVVQCVSAGRRGGIVQPVHRDDQPRGWALSGRPAALVKEQICAATARWLAREARRPGSYRWPSGPATQWPRGPMAASRR</sequence>
<evidence type="ECO:0000259" key="7">
    <source>
        <dbReference type="Pfam" id="PF07992"/>
    </source>
</evidence>
<evidence type="ECO:0000313" key="9">
    <source>
        <dbReference type="Proteomes" id="UP000642993"/>
    </source>
</evidence>
<dbReference type="Proteomes" id="UP000642993">
    <property type="component" value="Unassembled WGS sequence"/>
</dbReference>
<evidence type="ECO:0000256" key="3">
    <source>
        <dbReference type="ARBA" id="ARBA00022630"/>
    </source>
</evidence>
<comment type="similarity">
    <text evidence="2">Belongs to the NADH dehydrogenase family.</text>
</comment>
<dbReference type="EMBL" id="JACYWE010000004">
    <property type="protein sequence ID" value="MBD8506576.1"/>
    <property type="molecule type" value="Genomic_DNA"/>
</dbReference>
<dbReference type="RefSeq" id="WP_192039035.1">
    <property type="nucleotide sequence ID" value="NZ_JACYWE010000004.1"/>
</dbReference>
<evidence type="ECO:0000256" key="4">
    <source>
        <dbReference type="ARBA" id="ARBA00022827"/>
    </source>
</evidence>
<protein>
    <submittedName>
        <fullName evidence="8">FAD-dependent oxidoreductase</fullName>
    </submittedName>
</protein>
<accession>A0A927JC65</accession>
<comment type="cofactor">
    <cofactor evidence="1">
        <name>FAD</name>
        <dbReference type="ChEBI" id="CHEBI:57692"/>
    </cofactor>
</comment>
<dbReference type="PRINTS" id="PR00469">
    <property type="entry name" value="PNDRDTASEII"/>
</dbReference>
<dbReference type="InterPro" id="IPR036188">
    <property type="entry name" value="FAD/NAD-bd_sf"/>
</dbReference>
<dbReference type="PANTHER" id="PTHR42913:SF3">
    <property type="entry name" value="64 KDA MITOCHONDRIAL NADH DEHYDROGENASE (EUROFUNG)"/>
    <property type="match status" value="1"/>
</dbReference>
<dbReference type="GO" id="GO:0003955">
    <property type="term" value="F:NAD(P)H dehydrogenase (quinone) activity"/>
    <property type="evidence" value="ECO:0007669"/>
    <property type="project" value="TreeGrafter"/>
</dbReference>
<evidence type="ECO:0000256" key="2">
    <source>
        <dbReference type="ARBA" id="ARBA00005272"/>
    </source>
</evidence>
<reference evidence="8" key="1">
    <citation type="submission" date="2020-09" db="EMBL/GenBank/DDBJ databases">
        <title>Hoyosella lacisalsi sp. nov., a halotolerant actinobacterium isolated from soil of Lake Gudzhirganskoe.</title>
        <authorList>
            <person name="Yang Q."/>
            <person name="Guo P.Y."/>
            <person name="Liu S.W."/>
            <person name="Li F.N."/>
            <person name="Sun C.H."/>
        </authorList>
    </citation>
    <scope>NUCLEOTIDE SEQUENCE</scope>
    <source>
        <strain evidence="8">G463</strain>
    </source>
</reference>
<gene>
    <name evidence="8" type="ORF">HT102_08765</name>
</gene>
<keyword evidence="9" id="KW-1185">Reference proteome</keyword>
<dbReference type="GO" id="GO:0019646">
    <property type="term" value="P:aerobic electron transport chain"/>
    <property type="evidence" value="ECO:0007669"/>
    <property type="project" value="TreeGrafter"/>
</dbReference>
<dbReference type="Pfam" id="PF07992">
    <property type="entry name" value="Pyr_redox_2"/>
    <property type="match status" value="1"/>
</dbReference>
<comment type="caution">
    <text evidence="8">The sequence shown here is derived from an EMBL/GenBank/DDBJ whole genome shotgun (WGS) entry which is preliminary data.</text>
</comment>
<feature type="domain" description="FAD/NAD(P)-binding" evidence="7">
    <location>
        <begin position="8"/>
        <end position="258"/>
    </location>
</feature>
<keyword evidence="4" id="KW-0274">FAD</keyword>
<organism evidence="8 9">
    <name type="scientific">Lolliginicoccus lacisalsi</name>
    <dbReference type="NCBI Taxonomy" id="2742202"/>
    <lineage>
        <taxon>Bacteria</taxon>
        <taxon>Bacillati</taxon>
        <taxon>Actinomycetota</taxon>
        <taxon>Actinomycetes</taxon>
        <taxon>Mycobacteriales</taxon>
        <taxon>Hoyosellaceae</taxon>
        <taxon>Lolliginicoccus</taxon>
    </lineage>
</organism>
<keyword evidence="3" id="KW-0285">Flavoprotein</keyword>
<keyword evidence="5" id="KW-0560">Oxidoreductase</keyword>
<evidence type="ECO:0000256" key="5">
    <source>
        <dbReference type="ARBA" id="ARBA00023002"/>
    </source>
</evidence>
<dbReference type="AlphaFoldDB" id="A0A927JC65"/>
<evidence type="ECO:0000256" key="6">
    <source>
        <dbReference type="SAM" id="MobiDB-lite"/>
    </source>
</evidence>
<dbReference type="InterPro" id="IPR051169">
    <property type="entry name" value="NADH-Q_oxidoreductase"/>
</dbReference>
<dbReference type="PRINTS" id="PR00368">
    <property type="entry name" value="FADPNR"/>
</dbReference>
<feature type="region of interest" description="Disordered" evidence="6">
    <location>
        <begin position="358"/>
        <end position="380"/>
    </location>
</feature>